<accession>A0A327PQG3</accession>
<dbReference type="OrthoDB" id="825605at2"/>
<evidence type="ECO:0000313" key="2">
    <source>
        <dbReference type="Proteomes" id="UP000249610"/>
    </source>
</evidence>
<keyword evidence="2" id="KW-1185">Reference proteome</keyword>
<dbReference type="AlphaFoldDB" id="A0A327PQG3"/>
<gene>
    <name evidence="1" type="ORF">LV83_00869</name>
</gene>
<sequence length="140" mass="16014">MSALPQTSPISEEQLISFSNGISSISVNQQEIVKIFSQKSGLMMQGICRFESPFEILFPLFKGLSESGKPKSLNLRFSSEEKAAFFYYPEANHAAVSQFFSELVLLLQKEVKFKKVLKEVIINRNHFRSEQFLLQHAMMD</sequence>
<protein>
    <submittedName>
        <fullName evidence="1">Uncharacterized protein</fullName>
    </submittedName>
</protein>
<name>A0A327PQG3_9BACT</name>
<proteinExistence type="predicted"/>
<comment type="caution">
    <text evidence="1">The sequence shown here is derived from an EMBL/GenBank/DDBJ whole genome shotgun (WGS) entry which is preliminary data.</text>
</comment>
<evidence type="ECO:0000313" key="1">
    <source>
        <dbReference type="EMBL" id="RAI93963.1"/>
    </source>
</evidence>
<dbReference type="EMBL" id="QLLK01000002">
    <property type="protein sequence ID" value="RAI93963.1"/>
    <property type="molecule type" value="Genomic_DNA"/>
</dbReference>
<organism evidence="1 2">
    <name type="scientific">Algoriphagus yeomjeoni</name>
    <dbReference type="NCBI Taxonomy" id="291403"/>
    <lineage>
        <taxon>Bacteria</taxon>
        <taxon>Pseudomonadati</taxon>
        <taxon>Bacteroidota</taxon>
        <taxon>Cytophagia</taxon>
        <taxon>Cytophagales</taxon>
        <taxon>Cyclobacteriaceae</taxon>
        <taxon>Algoriphagus</taxon>
    </lineage>
</organism>
<reference evidence="1 2" key="1">
    <citation type="submission" date="2018-06" db="EMBL/GenBank/DDBJ databases">
        <title>Genomic Encyclopedia of Archaeal and Bacterial Type Strains, Phase II (KMG-II): from individual species to whole genera.</title>
        <authorList>
            <person name="Goeker M."/>
        </authorList>
    </citation>
    <scope>NUCLEOTIDE SEQUENCE [LARGE SCALE GENOMIC DNA]</scope>
    <source>
        <strain evidence="1 2">DSM 23446</strain>
    </source>
</reference>
<dbReference type="Proteomes" id="UP000249610">
    <property type="component" value="Unassembled WGS sequence"/>
</dbReference>
<dbReference type="RefSeq" id="WP_111610298.1">
    <property type="nucleotide sequence ID" value="NZ_QLLK01000002.1"/>
</dbReference>